<evidence type="ECO:0000259" key="2">
    <source>
        <dbReference type="Pfam" id="PF17844"/>
    </source>
</evidence>
<dbReference type="InterPro" id="IPR024344">
    <property type="entry name" value="MDMPI_metal-binding"/>
</dbReference>
<dbReference type="GO" id="GO:0016853">
    <property type="term" value="F:isomerase activity"/>
    <property type="evidence" value="ECO:0007669"/>
    <property type="project" value="UniProtKB-KW"/>
</dbReference>
<keyword evidence="3" id="KW-0413">Isomerase</keyword>
<dbReference type="Pfam" id="PF17844">
    <property type="entry name" value="SCP_3"/>
    <property type="match status" value="1"/>
</dbReference>
<dbReference type="Gene3D" id="3.30.1050.40">
    <property type="match status" value="1"/>
</dbReference>
<dbReference type="NCBIfam" id="TIGR03083">
    <property type="entry name" value="maleylpyruvate isomerase family mycothiol-dependent enzyme"/>
    <property type="match status" value="1"/>
</dbReference>
<proteinExistence type="predicted"/>
<accession>A0ABX0ZUC1</accession>
<gene>
    <name evidence="3" type="ORF">HCN08_24765</name>
</gene>
<dbReference type="InterPro" id="IPR041629">
    <property type="entry name" value="SCP_3"/>
</dbReference>
<protein>
    <submittedName>
        <fullName evidence="3">Maleylpyruvate isomerase family mycothiol-dependent enzyme</fullName>
    </submittedName>
</protein>
<dbReference type="Proteomes" id="UP000734511">
    <property type="component" value="Unassembled WGS sequence"/>
</dbReference>
<organism evidence="3 4">
    <name type="scientific">Actinacidiphila epipremni</name>
    <dbReference type="NCBI Taxonomy" id="2053013"/>
    <lineage>
        <taxon>Bacteria</taxon>
        <taxon>Bacillati</taxon>
        <taxon>Actinomycetota</taxon>
        <taxon>Actinomycetes</taxon>
        <taxon>Kitasatosporales</taxon>
        <taxon>Streptomycetaceae</taxon>
        <taxon>Actinacidiphila</taxon>
    </lineage>
</organism>
<reference evidence="3 4" key="1">
    <citation type="submission" date="2020-03" db="EMBL/GenBank/DDBJ databases">
        <title>WGS of actinomycetes isolated from Thailand.</title>
        <authorList>
            <person name="Thawai C."/>
        </authorList>
    </citation>
    <scope>NUCLEOTIDE SEQUENCE [LARGE SCALE GENOMIC DNA]</scope>
    <source>
        <strain evidence="3 4">PRB2-1</strain>
    </source>
</reference>
<feature type="domain" description="Bacterial SCP orthologue" evidence="2">
    <location>
        <begin position="173"/>
        <end position="265"/>
    </location>
</feature>
<dbReference type="RefSeq" id="WP_167985435.1">
    <property type="nucleotide sequence ID" value="NZ_JAATEJ010000022.1"/>
</dbReference>
<dbReference type="SUPFAM" id="SSF109854">
    <property type="entry name" value="DinB/YfiT-like putative metalloenzymes"/>
    <property type="match status" value="1"/>
</dbReference>
<evidence type="ECO:0000259" key="1">
    <source>
        <dbReference type="Pfam" id="PF11716"/>
    </source>
</evidence>
<evidence type="ECO:0000313" key="3">
    <source>
        <dbReference type="EMBL" id="NJP46590.1"/>
    </source>
</evidence>
<comment type="caution">
    <text evidence="3">The sequence shown here is derived from an EMBL/GenBank/DDBJ whole genome shotgun (WGS) entry which is preliminary data.</text>
</comment>
<feature type="domain" description="Mycothiol-dependent maleylpyruvate isomerase metal-binding" evidence="1">
    <location>
        <begin position="23"/>
        <end position="163"/>
    </location>
</feature>
<dbReference type="Pfam" id="PF11716">
    <property type="entry name" value="MDMPI_N"/>
    <property type="match status" value="1"/>
</dbReference>
<name>A0ABX0ZUC1_9ACTN</name>
<dbReference type="EMBL" id="JAATEJ010000022">
    <property type="protein sequence ID" value="NJP46590.1"/>
    <property type="molecule type" value="Genomic_DNA"/>
</dbReference>
<evidence type="ECO:0000313" key="4">
    <source>
        <dbReference type="Proteomes" id="UP000734511"/>
    </source>
</evidence>
<dbReference type="InterPro" id="IPR034660">
    <property type="entry name" value="DinB/YfiT-like"/>
</dbReference>
<sequence>MSSARRRARSYEPERTWGALVAQAGHVRDAVRGLGAGEYGLPSGLGGWDVGMLVAHVVRQIDALGAVLAQPEPAAGGPVVGLDGWTQATGAVAAELDAGTRETAAGMGDPVGAVEAAVERLPGLRAEALRPGRMVPGLSGGMRALDFTVTRLVELVVHTDDLARATGAGAVLDRQALAAAVRVLADGLAAKAPGNSVEVRVPPYAAVQCVQGPRHTRGTPPNVVETDPVTWLRLATGRTSWSDALSAAALTASGERADLTPYLPVMR</sequence>
<dbReference type="InterPro" id="IPR017517">
    <property type="entry name" value="Maleyloyr_isom"/>
</dbReference>
<keyword evidence="4" id="KW-1185">Reference proteome</keyword>